<organism evidence="1 2">
    <name type="scientific">Panagrolaimus sp. ES5</name>
    <dbReference type="NCBI Taxonomy" id="591445"/>
    <lineage>
        <taxon>Eukaryota</taxon>
        <taxon>Metazoa</taxon>
        <taxon>Ecdysozoa</taxon>
        <taxon>Nematoda</taxon>
        <taxon>Chromadorea</taxon>
        <taxon>Rhabditida</taxon>
        <taxon>Tylenchina</taxon>
        <taxon>Panagrolaimomorpha</taxon>
        <taxon>Panagrolaimoidea</taxon>
        <taxon>Panagrolaimidae</taxon>
        <taxon>Panagrolaimus</taxon>
    </lineage>
</organism>
<protein>
    <submittedName>
        <fullName evidence="2">Uncharacterized protein</fullName>
    </submittedName>
</protein>
<name>A0AC34GWL6_9BILA</name>
<proteinExistence type="predicted"/>
<evidence type="ECO:0000313" key="2">
    <source>
        <dbReference type="WBParaSite" id="ES5_v2.g9237.t1"/>
    </source>
</evidence>
<evidence type="ECO:0000313" key="1">
    <source>
        <dbReference type="Proteomes" id="UP000887579"/>
    </source>
</evidence>
<reference evidence="2" key="1">
    <citation type="submission" date="2022-11" db="UniProtKB">
        <authorList>
            <consortium name="WormBaseParasite"/>
        </authorList>
    </citation>
    <scope>IDENTIFICATION</scope>
</reference>
<sequence>KKDLTALNSEEAPEILCQKICGTKKPKHVVTASFGDRENPLENVFDEKDLTLFQNCCFGCQFDKYIIETSKWIFDKTLIKNHVLPTSVKGIHVKGNYGTETNILDIMKVEVNDLLPIKKTAIVPRSIPELQVVLQTQFFTKTCIPDHLRNDCQRYQITLTVNEENFEVVRVDEMEIEDFEDLLEKVESKIPFIGFIDNSSVVAVYKPEEEQYEILDEWNGLYGSDCFISFDEERPKFGDEAKDMLATKNTSVVFDLLKIMSMAPEDIKTEKTWGFSFTRDITNPILVKFDNFDGKKKMSTPSFLMALFLKQHLIIIKEETGEKPKEVALWIFKQDFDEVQMKRIKDGLEEACKLIKIDCSFVDSGDFEVNFIKTDSTKLTY</sequence>
<dbReference type="Proteomes" id="UP000887579">
    <property type="component" value="Unplaced"/>
</dbReference>
<dbReference type="WBParaSite" id="ES5_v2.g9237.t1">
    <property type="protein sequence ID" value="ES5_v2.g9237.t1"/>
    <property type="gene ID" value="ES5_v2.g9237"/>
</dbReference>
<accession>A0AC34GWL6</accession>